<dbReference type="PANTHER" id="PTHR47691:SF3">
    <property type="entry name" value="HTH-TYPE TRANSCRIPTIONAL REGULATOR RV0890C-RELATED"/>
    <property type="match status" value="1"/>
</dbReference>
<keyword evidence="1" id="KW-0802">TPR repeat</keyword>
<dbReference type="PRINTS" id="PR00364">
    <property type="entry name" value="DISEASERSIST"/>
</dbReference>
<dbReference type="PANTHER" id="PTHR47691">
    <property type="entry name" value="REGULATOR-RELATED"/>
    <property type="match status" value="1"/>
</dbReference>
<evidence type="ECO:0000313" key="3">
    <source>
        <dbReference type="Proteomes" id="UP001519363"/>
    </source>
</evidence>
<dbReference type="InterPro" id="IPR027417">
    <property type="entry name" value="P-loop_NTPase"/>
</dbReference>
<dbReference type="Pfam" id="PF13424">
    <property type="entry name" value="TPR_12"/>
    <property type="match status" value="1"/>
</dbReference>
<dbReference type="RefSeq" id="WP_158103663.1">
    <property type="nucleotide sequence ID" value="NZ_JAGIOO010000001.1"/>
</dbReference>
<dbReference type="SUPFAM" id="SSF52540">
    <property type="entry name" value="P-loop containing nucleoside triphosphate hydrolases"/>
    <property type="match status" value="1"/>
</dbReference>
<dbReference type="EMBL" id="JAGIOO010000001">
    <property type="protein sequence ID" value="MBP2477711.1"/>
    <property type="molecule type" value="Genomic_DNA"/>
</dbReference>
<keyword evidence="3" id="KW-1185">Reference proteome</keyword>
<dbReference type="Gene3D" id="1.25.40.10">
    <property type="entry name" value="Tetratricopeptide repeat domain"/>
    <property type="match status" value="2"/>
</dbReference>
<reference evidence="2 3" key="1">
    <citation type="submission" date="2021-03" db="EMBL/GenBank/DDBJ databases">
        <title>Sequencing the genomes of 1000 actinobacteria strains.</title>
        <authorList>
            <person name="Klenk H.-P."/>
        </authorList>
    </citation>
    <scope>NUCLEOTIDE SEQUENCE [LARGE SCALE GENOMIC DNA]</scope>
    <source>
        <strain evidence="2 3">DSM 44580</strain>
    </source>
</reference>
<accession>A0ABS5AMS6</accession>
<dbReference type="Gene3D" id="3.40.50.300">
    <property type="entry name" value="P-loop containing nucleotide triphosphate hydrolases"/>
    <property type="match status" value="1"/>
</dbReference>
<organism evidence="2 3">
    <name type="scientific">Crossiella equi</name>
    <dbReference type="NCBI Taxonomy" id="130796"/>
    <lineage>
        <taxon>Bacteria</taxon>
        <taxon>Bacillati</taxon>
        <taxon>Actinomycetota</taxon>
        <taxon>Actinomycetes</taxon>
        <taxon>Pseudonocardiales</taxon>
        <taxon>Pseudonocardiaceae</taxon>
        <taxon>Crossiella</taxon>
    </lineage>
</organism>
<dbReference type="PROSITE" id="PS50005">
    <property type="entry name" value="TPR"/>
    <property type="match status" value="1"/>
</dbReference>
<gene>
    <name evidence="2" type="ORF">JOF53_006583</name>
</gene>
<evidence type="ECO:0000256" key="1">
    <source>
        <dbReference type="PROSITE-ProRule" id="PRU00339"/>
    </source>
</evidence>
<protein>
    <submittedName>
        <fullName evidence="2">Tetratricopeptide (TPR) repeat protein</fullName>
    </submittedName>
</protein>
<dbReference type="InterPro" id="IPR011990">
    <property type="entry name" value="TPR-like_helical_dom_sf"/>
</dbReference>
<dbReference type="SMART" id="SM00028">
    <property type="entry name" value="TPR"/>
    <property type="match status" value="3"/>
</dbReference>
<dbReference type="SUPFAM" id="SSF48452">
    <property type="entry name" value="TPR-like"/>
    <property type="match status" value="1"/>
</dbReference>
<feature type="repeat" description="TPR" evidence="1">
    <location>
        <begin position="623"/>
        <end position="656"/>
    </location>
</feature>
<evidence type="ECO:0000313" key="2">
    <source>
        <dbReference type="EMBL" id="MBP2477711.1"/>
    </source>
</evidence>
<dbReference type="Proteomes" id="UP001519363">
    <property type="component" value="Unassembled WGS sequence"/>
</dbReference>
<name>A0ABS5AMS6_9PSEU</name>
<dbReference type="InterPro" id="IPR019734">
    <property type="entry name" value="TPR_rpt"/>
</dbReference>
<comment type="caution">
    <text evidence="2">The sequence shown here is derived from an EMBL/GenBank/DDBJ whole genome shotgun (WGS) entry which is preliminary data.</text>
</comment>
<proteinExistence type="predicted"/>
<sequence length="715" mass="76774">MTSPDAASDPIGTANTVGSLVSGTVVQAGHIIGDVVVHATASTAHMPRQLPPKPPWFAGRSRESAALDAAIARPGDGDPPRIAAVIGTGGMGKTWLALHWAHRRLDHFPDGQMFIDLRGFTPNGSPMSVSVAVRCLLDGLGVDHRTLPPDLEAQIGRYRSLITGRRMLLVLDNASDVDQVLALLPGSPSCAVLVTSRNRLDGLVTRAGAYRVVLGALRDDEARQVLVGRLGASRIESEAAAADELLAYCAGMPLSLGILVGRSLAEETLPLTGLAAELRNTATRIAAFESGDGSTSLATVLSWSFRALPRRSARVFRLLGLVGAVELGLPAIASLTALPPDDALGAVHALERASLAYQRRHHRWHMHDLVVLYAMNQSAELSRAERDVSLRRLVDYYVHSGAAADRLLDPQREALALEAPAQGCLPEAPRDRSAAKTWFDAEHPGLLTAQNAAALRGAHRDVWRLAWVLHTFHWQNGHNRLGVSVWTAALAAAEHLDDAAARVLAHRLLGAALSRLGRSDEGIAHLERAMILAARHDDRHSIAHVHRALARAWGQRSTHGIAFEHASHALELYRELGQRTHEADALDLLCWIESGLGHHDVAESHGSAALTLYEELDNTDGQATALDSLGTIAHLSGRYAEAVAYYTRALELMGGHNTFHRAGTLERLGEANAALADLDAASTAWCSALELHHVQQRAHDAARVQRLLDTARGAT</sequence>